<feature type="compositionally biased region" description="Acidic residues" evidence="5">
    <location>
        <begin position="11"/>
        <end position="23"/>
    </location>
</feature>
<comment type="catalytic activity">
    <reaction evidence="4">
        <text>an N-acyl-L-alpha-aminoacyl-tRNA + H2O = an N-acyl-L-amino acid + a tRNA + H(+)</text>
        <dbReference type="Rhea" id="RHEA:54448"/>
        <dbReference type="Rhea" id="RHEA-COMP:10123"/>
        <dbReference type="Rhea" id="RHEA-COMP:13883"/>
        <dbReference type="ChEBI" id="CHEBI:15377"/>
        <dbReference type="ChEBI" id="CHEBI:15378"/>
        <dbReference type="ChEBI" id="CHEBI:59874"/>
        <dbReference type="ChEBI" id="CHEBI:78442"/>
        <dbReference type="ChEBI" id="CHEBI:138191"/>
        <dbReference type="EC" id="3.1.1.29"/>
    </reaction>
</comment>
<dbReference type="PANTHER" id="PTHR12649">
    <property type="entry name" value="PEPTIDYL-TRNA HYDROLASE 2"/>
    <property type="match status" value="1"/>
</dbReference>
<dbReference type="PANTHER" id="PTHR12649:SF11">
    <property type="entry name" value="PEPTIDYL-TRNA HYDROLASE 2, MITOCHONDRIAL"/>
    <property type="match status" value="1"/>
</dbReference>
<dbReference type="FunFam" id="3.40.1490.10:FF:000001">
    <property type="entry name" value="Peptidyl-tRNA hydrolase 2"/>
    <property type="match status" value="1"/>
</dbReference>
<sequence>MLKIKVPIEEAQPEDPSEEESNDETPYKMVLAIRSDLKMQKGKAAAQCCHATLGAYKKAVKNDSKAVQRWSRGGQAKITVQVPNEEEMDNIALQAKAANLITYTVADAGRTQVAPGSRTVLAIGPGPVASIDKITKHLKLY</sequence>
<evidence type="ECO:0000256" key="4">
    <source>
        <dbReference type="ARBA" id="ARBA00048707"/>
    </source>
</evidence>
<dbReference type="Gene3D" id="3.40.1490.10">
    <property type="entry name" value="Bit1"/>
    <property type="match status" value="1"/>
</dbReference>
<evidence type="ECO:0000256" key="1">
    <source>
        <dbReference type="ARBA" id="ARBA00013260"/>
    </source>
</evidence>
<evidence type="ECO:0000256" key="5">
    <source>
        <dbReference type="SAM" id="MobiDB-lite"/>
    </source>
</evidence>
<accession>A0A6B2LQR2</accession>
<evidence type="ECO:0000256" key="2">
    <source>
        <dbReference type="ARBA" id="ARBA00022801"/>
    </source>
</evidence>
<dbReference type="SUPFAM" id="SSF102462">
    <property type="entry name" value="Peptidyl-tRNA hydrolase II"/>
    <property type="match status" value="1"/>
</dbReference>
<protein>
    <recommendedName>
        <fullName evidence="1">peptidyl-tRNA hydrolase</fullName>
        <ecNumber evidence="1">3.1.1.29</ecNumber>
    </recommendedName>
</protein>
<organism evidence="6">
    <name type="scientific">Arcella intermedia</name>
    <dbReference type="NCBI Taxonomy" id="1963864"/>
    <lineage>
        <taxon>Eukaryota</taxon>
        <taxon>Amoebozoa</taxon>
        <taxon>Tubulinea</taxon>
        <taxon>Elardia</taxon>
        <taxon>Arcellinida</taxon>
        <taxon>Sphaerothecina</taxon>
        <taxon>Arcellidae</taxon>
        <taxon>Arcella</taxon>
    </lineage>
</organism>
<dbReference type="InterPro" id="IPR023476">
    <property type="entry name" value="Pep_tRNA_hydro_II_dom_sf"/>
</dbReference>
<keyword evidence="2" id="KW-0378">Hydrolase</keyword>
<dbReference type="EC" id="3.1.1.29" evidence="1"/>
<dbReference type="EMBL" id="GIBP01010082">
    <property type="protein sequence ID" value="NDV39051.1"/>
    <property type="molecule type" value="Transcribed_RNA"/>
</dbReference>
<dbReference type="Pfam" id="PF01981">
    <property type="entry name" value="PTH2"/>
    <property type="match status" value="1"/>
</dbReference>
<feature type="region of interest" description="Disordered" evidence="5">
    <location>
        <begin position="1"/>
        <end position="26"/>
    </location>
</feature>
<evidence type="ECO:0000313" key="6">
    <source>
        <dbReference type="EMBL" id="NDV39051.1"/>
    </source>
</evidence>
<dbReference type="GO" id="GO:0005829">
    <property type="term" value="C:cytosol"/>
    <property type="evidence" value="ECO:0007669"/>
    <property type="project" value="TreeGrafter"/>
</dbReference>
<dbReference type="InterPro" id="IPR002833">
    <property type="entry name" value="PTH2"/>
</dbReference>
<reference evidence="6" key="1">
    <citation type="journal article" date="2020" name="J. Eukaryot. Microbiol.">
        <title>De novo Sequencing, Assembly and Annotation of the Transcriptome for the Free-Living Testate Amoeba Arcella intermedia.</title>
        <authorList>
            <person name="Ribeiro G.M."/>
            <person name="Porfirio-Sousa A.L."/>
            <person name="Maurer-Alcala X.X."/>
            <person name="Katz L.A."/>
            <person name="Lahr D.J.G."/>
        </authorList>
    </citation>
    <scope>NUCLEOTIDE SEQUENCE</scope>
</reference>
<dbReference type="NCBIfam" id="TIGR00283">
    <property type="entry name" value="arch_pth2"/>
    <property type="match status" value="1"/>
</dbReference>
<evidence type="ECO:0000256" key="3">
    <source>
        <dbReference type="ARBA" id="ARBA00038050"/>
    </source>
</evidence>
<dbReference type="GO" id="GO:0004045">
    <property type="term" value="F:peptidyl-tRNA hydrolase activity"/>
    <property type="evidence" value="ECO:0007669"/>
    <property type="project" value="UniProtKB-EC"/>
</dbReference>
<dbReference type="CDD" id="cd02430">
    <property type="entry name" value="PTH2"/>
    <property type="match status" value="1"/>
</dbReference>
<dbReference type="AlphaFoldDB" id="A0A6B2LQR2"/>
<comment type="similarity">
    <text evidence="3">Belongs to the PTH2 family.</text>
</comment>
<name>A0A6B2LQR2_9EUKA</name>
<proteinExistence type="inferred from homology"/>
<dbReference type="NCBIfam" id="NF003314">
    <property type="entry name" value="PRK04322.1"/>
    <property type="match status" value="1"/>
</dbReference>